<evidence type="ECO:0000313" key="4">
    <source>
        <dbReference type="EMBL" id="KKK96742.1"/>
    </source>
</evidence>
<dbReference type="GO" id="GO:0051117">
    <property type="term" value="F:ATPase binding"/>
    <property type="evidence" value="ECO:0007669"/>
    <property type="project" value="TreeGrafter"/>
</dbReference>
<evidence type="ECO:0000256" key="1">
    <source>
        <dbReference type="ARBA" id="ARBA00007039"/>
    </source>
</evidence>
<dbReference type="GO" id="GO:0004176">
    <property type="term" value="F:ATP-dependent peptidase activity"/>
    <property type="evidence" value="ECO:0007669"/>
    <property type="project" value="InterPro"/>
</dbReference>
<proteinExistence type="inferred from homology"/>
<reference evidence="4" key="1">
    <citation type="journal article" date="2015" name="Nature">
        <title>Complex archaea that bridge the gap between prokaryotes and eukaryotes.</title>
        <authorList>
            <person name="Spang A."/>
            <person name="Saw J.H."/>
            <person name="Jorgensen S.L."/>
            <person name="Zaremba-Niedzwiedzka K."/>
            <person name="Martijn J."/>
            <person name="Lind A.E."/>
            <person name="van Eijk R."/>
            <person name="Schleper C."/>
            <person name="Guy L."/>
            <person name="Ettema T.J."/>
        </authorList>
    </citation>
    <scope>NUCLEOTIDE SEQUENCE</scope>
</reference>
<dbReference type="Pfam" id="PF00574">
    <property type="entry name" value="CLP_protease"/>
    <property type="match status" value="1"/>
</dbReference>
<dbReference type="PANTHER" id="PTHR10381:SF70">
    <property type="entry name" value="ATP-DEPENDENT CLP PROTEASE PROTEOLYTIC SUBUNIT"/>
    <property type="match status" value="1"/>
</dbReference>
<dbReference type="EMBL" id="LAZR01046349">
    <property type="protein sequence ID" value="KKK96742.1"/>
    <property type="molecule type" value="Genomic_DNA"/>
</dbReference>
<dbReference type="PRINTS" id="PR00127">
    <property type="entry name" value="CLPPROTEASEP"/>
</dbReference>
<name>A0A0F8ZSA0_9ZZZZ</name>
<dbReference type="GO" id="GO:0004252">
    <property type="term" value="F:serine-type endopeptidase activity"/>
    <property type="evidence" value="ECO:0007669"/>
    <property type="project" value="InterPro"/>
</dbReference>
<organism evidence="4">
    <name type="scientific">marine sediment metagenome</name>
    <dbReference type="NCBI Taxonomy" id="412755"/>
    <lineage>
        <taxon>unclassified sequences</taxon>
        <taxon>metagenomes</taxon>
        <taxon>ecological metagenomes</taxon>
    </lineage>
</organism>
<feature type="non-terminal residue" evidence="4">
    <location>
        <position position="1"/>
    </location>
</feature>
<dbReference type="PANTHER" id="PTHR10381">
    <property type="entry name" value="ATP-DEPENDENT CLP PROTEASE PROTEOLYTIC SUBUNIT"/>
    <property type="match status" value="1"/>
</dbReference>
<accession>A0A0F8ZSA0</accession>
<comment type="similarity">
    <text evidence="1">Belongs to the peptidase S14 family.</text>
</comment>
<evidence type="ECO:0000256" key="2">
    <source>
        <dbReference type="ARBA" id="ARBA00022490"/>
    </source>
</evidence>
<sequence>RIIFLGTPVNDTVANLIIGQLLFLENDDSDKDIFMYINSPGGSVSAGLGIYDTMRYVKPDIHTLCVGSAASMGCFLLAAGTKGKRYSLPHSRIMMHQISGGVRGNITDAQITMREMETVNEVLMGLLAENTGKTVEECKDFYDRDKWMSAKEAKGFGIIDSIKTESTRGNND</sequence>
<evidence type="ECO:0008006" key="5">
    <source>
        <dbReference type="Google" id="ProtNLM"/>
    </source>
</evidence>
<dbReference type="InterPro" id="IPR029045">
    <property type="entry name" value="ClpP/crotonase-like_dom_sf"/>
</dbReference>
<gene>
    <name evidence="4" type="ORF">LCGC14_2659740</name>
</gene>
<protein>
    <recommendedName>
        <fullName evidence="5">Endopeptidase Clp</fullName>
    </recommendedName>
</protein>
<dbReference type="GO" id="GO:0006515">
    <property type="term" value="P:protein quality control for misfolded or incompletely synthesized proteins"/>
    <property type="evidence" value="ECO:0007669"/>
    <property type="project" value="TreeGrafter"/>
</dbReference>
<dbReference type="HAMAP" id="MF_00444">
    <property type="entry name" value="ClpP"/>
    <property type="match status" value="1"/>
</dbReference>
<evidence type="ECO:0000256" key="3">
    <source>
        <dbReference type="ARBA" id="ARBA00022801"/>
    </source>
</evidence>
<comment type="caution">
    <text evidence="4">The sequence shown here is derived from an EMBL/GenBank/DDBJ whole genome shotgun (WGS) entry which is preliminary data.</text>
</comment>
<dbReference type="SUPFAM" id="SSF52096">
    <property type="entry name" value="ClpP/crotonase"/>
    <property type="match status" value="1"/>
</dbReference>
<dbReference type="Gene3D" id="3.90.226.10">
    <property type="entry name" value="2-enoyl-CoA Hydratase, Chain A, domain 1"/>
    <property type="match status" value="1"/>
</dbReference>
<keyword evidence="3" id="KW-0378">Hydrolase</keyword>
<dbReference type="GO" id="GO:0009368">
    <property type="term" value="C:endopeptidase Clp complex"/>
    <property type="evidence" value="ECO:0007669"/>
    <property type="project" value="TreeGrafter"/>
</dbReference>
<dbReference type="CDD" id="cd07017">
    <property type="entry name" value="S14_ClpP_2"/>
    <property type="match status" value="1"/>
</dbReference>
<dbReference type="InterPro" id="IPR023562">
    <property type="entry name" value="ClpP/TepA"/>
</dbReference>
<keyword evidence="2" id="KW-0963">Cytoplasm</keyword>
<dbReference type="InterPro" id="IPR001907">
    <property type="entry name" value="ClpP"/>
</dbReference>
<dbReference type="AlphaFoldDB" id="A0A0F8ZSA0"/>